<feature type="compositionally biased region" description="Basic and acidic residues" evidence="1">
    <location>
        <begin position="232"/>
        <end position="241"/>
    </location>
</feature>
<evidence type="ECO:0000313" key="2">
    <source>
        <dbReference type="EMBL" id="CAH0107437.1"/>
    </source>
</evidence>
<evidence type="ECO:0000256" key="1">
    <source>
        <dbReference type="SAM" id="MobiDB-lite"/>
    </source>
</evidence>
<protein>
    <submittedName>
        <fullName evidence="2">Uncharacterized protein</fullName>
    </submittedName>
</protein>
<dbReference type="Proteomes" id="UP000789390">
    <property type="component" value="Unassembled WGS sequence"/>
</dbReference>
<feature type="region of interest" description="Disordered" evidence="1">
    <location>
        <begin position="194"/>
        <end position="250"/>
    </location>
</feature>
<dbReference type="AlphaFoldDB" id="A0A8J2WQA1"/>
<feature type="compositionally biased region" description="Polar residues" evidence="1">
    <location>
        <begin position="207"/>
        <end position="217"/>
    </location>
</feature>
<accession>A0A8J2WQA1</accession>
<dbReference type="OrthoDB" id="8379803at2759"/>
<proteinExistence type="predicted"/>
<evidence type="ECO:0000313" key="3">
    <source>
        <dbReference type="Proteomes" id="UP000789390"/>
    </source>
</evidence>
<keyword evidence="3" id="KW-1185">Reference proteome</keyword>
<organism evidence="2 3">
    <name type="scientific">Daphnia galeata</name>
    <dbReference type="NCBI Taxonomy" id="27404"/>
    <lineage>
        <taxon>Eukaryota</taxon>
        <taxon>Metazoa</taxon>
        <taxon>Ecdysozoa</taxon>
        <taxon>Arthropoda</taxon>
        <taxon>Crustacea</taxon>
        <taxon>Branchiopoda</taxon>
        <taxon>Diplostraca</taxon>
        <taxon>Cladocera</taxon>
        <taxon>Anomopoda</taxon>
        <taxon>Daphniidae</taxon>
        <taxon>Daphnia</taxon>
    </lineage>
</organism>
<reference evidence="2" key="1">
    <citation type="submission" date="2021-11" db="EMBL/GenBank/DDBJ databases">
        <authorList>
            <person name="Schell T."/>
        </authorList>
    </citation>
    <scope>NUCLEOTIDE SEQUENCE</scope>
    <source>
        <strain evidence="2">M5</strain>
    </source>
</reference>
<sequence>MEYLSKFTPRDFAHRARKFSSQRKATEWAQAIGYKAPVVFRNKLSPERYANLLSLHKAIKILTSKRFCYTLNAYAKDLLKRLLRKSERPLQQIVKRIYEVQLSYRTISPVEKTSTVLKLPHKGECGDNCVMVTDETIDKIENFVSLFEKPYFIFTSKRLIAKKTAKDTLSNSPPRVGTRKRTAKVLDDYVDASFSESEPPHLHNISLPPNRNLSKQDNQTDRGRSTKSSKKSNRDNSHQEMRLSAGTSCNVNGPIFRQGQQTSQDTELWSFSDRIFPSHEESLPGGPRAMEFTEEAIHNHHLDSFVDEEEMTDDTPDNQLALLKTLPSYGGNSDPISEAF</sequence>
<name>A0A8J2WQA1_9CRUS</name>
<comment type="caution">
    <text evidence="2">The sequence shown here is derived from an EMBL/GenBank/DDBJ whole genome shotgun (WGS) entry which is preliminary data.</text>
</comment>
<dbReference type="EMBL" id="CAKKLH010000276">
    <property type="protein sequence ID" value="CAH0107437.1"/>
    <property type="molecule type" value="Genomic_DNA"/>
</dbReference>
<gene>
    <name evidence="2" type="ORF">DGAL_LOCUS10734</name>
</gene>